<accession>A0A0B1PYY1</accession>
<proteinExistence type="predicted"/>
<dbReference type="Proteomes" id="UP000030826">
    <property type="component" value="Unassembled WGS sequence"/>
</dbReference>
<protein>
    <submittedName>
        <fullName evidence="1">Uncharacterized protein</fullName>
    </submittedName>
</protein>
<name>A0A0B1PYY1_9HYPH</name>
<reference evidence="1 2" key="1">
    <citation type="submission" date="2014-09" db="EMBL/GenBank/DDBJ databases">
        <title>Isolation and characterization of Aurantimonas altamirensis ON-56566 from clinical sample following a dog bite.</title>
        <authorList>
            <person name="Eshaghi A."/>
            <person name="Li A."/>
            <person name="Shahinas D."/>
            <person name="Bahn P."/>
            <person name="Kus J.V."/>
            <person name="Patel S.N."/>
        </authorList>
    </citation>
    <scope>NUCLEOTIDE SEQUENCE [LARGE SCALE GENOMIC DNA]</scope>
    <source>
        <strain evidence="1 2">ON-56566</strain>
    </source>
</reference>
<dbReference type="EMBL" id="JRFJ01000004">
    <property type="protein sequence ID" value="KHJ53728.1"/>
    <property type="molecule type" value="Genomic_DNA"/>
</dbReference>
<comment type="caution">
    <text evidence="1">The sequence shown here is derived from an EMBL/GenBank/DDBJ whole genome shotgun (WGS) entry which is preliminary data.</text>
</comment>
<dbReference type="OrthoDB" id="7909673at2"/>
<evidence type="ECO:0000313" key="1">
    <source>
        <dbReference type="EMBL" id="KHJ53728.1"/>
    </source>
</evidence>
<gene>
    <name evidence="1" type="ORF">LA66_14045</name>
</gene>
<organism evidence="1 2">
    <name type="scientific">Aureimonas altamirensis</name>
    <dbReference type="NCBI Taxonomy" id="370622"/>
    <lineage>
        <taxon>Bacteria</taxon>
        <taxon>Pseudomonadati</taxon>
        <taxon>Pseudomonadota</taxon>
        <taxon>Alphaproteobacteria</taxon>
        <taxon>Hyphomicrobiales</taxon>
        <taxon>Aurantimonadaceae</taxon>
        <taxon>Aureimonas</taxon>
    </lineage>
</organism>
<evidence type="ECO:0000313" key="2">
    <source>
        <dbReference type="Proteomes" id="UP000030826"/>
    </source>
</evidence>
<sequence>MHVRFKTGEWRLIPGRLIETDDGCLLPVDAFTGIAHRIVPEDLLSVARKLVKTADQRRWQVRQTHLNRMRLELAKECLTHVLADWEVTYY</sequence>
<dbReference type="AlphaFoldDB" id="A0A0B1PYY1"/>